<name>A0AAJ0M5N6_9PEZI</name>
<organism evidence="3 4">
    <name type="scientific">Chaetomium strumarium</name>
    <dbReference type="NCBI Taxonomy" id="1170767"/>
    <lineage>
        <taxon>Eukaryota</taxon>
        <taxon>Fungi</taxon>
        <taxon>Dikarya</taxon>
        <taxon>Ascomycota</taxon>
        <taxon>Pezizomycotina</taxon>
        <taxon>Sordariomycetes</taxon>
        <taxon>Sordariomycetidae</taxon>
        <taxon>Sordariales</taxon>
        <taxon>Chaetomiaceae</taxon>
        <taxon>Chaetomium</taxon>
    </lineage>
</organism>
<dbReference type="Gene3D" id="2.70.50.70">
    <property type="match status" value="1"/>
</dbReference>
<sequence length="452" mass="46964">MMSSLVSATGVAMLYLLDGAGGHMVMNKPVPYNLHMAPLLQVNPISSGLYPFPCHNKYDFTERTPVEAGGTTLVNFTGGAQHGGGSCQFSITYDEPVDGGDWNKSAVFKTIYSIIGGCPAAFTDETHNLAPVTPDENLRQDGKHCGNDAGIDCIRQFRIQIPKFVKNGPATFAWTWFNKIGNKEMYMNCAPVYITGGTDDAEQLNSLPNIFIANYPNDPAVPNCITGTSADKVVVNFPNPGKYGRVLEPPLEPATKPANYCTEIPPPSQIPTFLPGLPPQDGNDDNHHTASSSASKITTTTTTPSSTTTTSAAWSVGPVISAEAPPANATIPRIVSTSPPAKTLPTTIATTFVVVESTSIDFATVAAETTDPAVNTTATATATATVPVAGGGGGGGGGKGKGRVVPCPAEDNGKVVCVGGGGDQFGLCDKGWAAVQAVAEGTKCRGGDIVYY</sequence>
<gene>
    <name evidence="3" type="ORF">B0T15DRAFT_424813</name>
</gene>
<dbReference type="PANTHER" id="PTHR36182:SF2">
    <property type="entry name" value="LYTIC POLYSACCHARIDE MONOOXYGENASE"/>
    <property type="match status" value="1"/>
</dbReference>
<accession>A0AAJ0M5N6</accession>
<feature type="signal peptide" evidence="2">
    <location>
        <begin position="1"/>
        <end position="22"/>
    </location>
</feature>
<dbReference type="PANTHER" id="PTHR36182">
    <property type="entry name" value="PROTEIN, PUTATIVE (AFU_ORTHOLOGUE AFUA_6G10930)-RELATED"/>
    <property type="match status" value="1"/>
</dbReference>
<proteinExistence type="predicted"/>
<dbReference type="AlphaFoldDB" id="A0AAJ0M5N6"/>
<keyword evidence="4" id="KW-1185">Reference proteome</keyword>
<evidence type="ECO:0000256" key="2">
    <source>
        <dbReference type="SAM" id="SignalP"/>
    </source>
</evidence>
<dbReference type="GeneID" id="87884452"/>
<comment type="caution">
    <text evidence="3">The sequence shown here is derived from an EMBL/GenBank/DDBJ whole genome shotgun (WGS) entry which is preliminary data.</text>
</comment>
<feature type="chain" id="PRO_5042564662" description="Lytic polysaccharide monooxygenase" evidence="2">
    <location>
        <begin position="23"/>
        <end position="452"/>
    </location>
</feature>
<keyword evidence="2" id="KW-0732">Signal</keyword>
<dbReference type="Proteomes" id="UP001273166">
    <property type="component" value="Unassembled WGS sequence"/>
</dbReference>
<protein>
    <recommendedName>
        <fullName evidence="5">Lytic polysaccharide monooxygenase</fullName>
    </recommendedName>
</protein>
<dbReference type="EMBL" id="JAUDZG010000001">
    <property type="protein sequence ID" value="KAK3309829.1"/>
    <property type="molecule type" value="Genomic_DNA"/>
</dbReference>
<feature type="compositionally biased region" description="Low complexity" evidence="1">
    <location>
        <begin position="289"/>
        <end position="311"/>
    </location>
</feature>
<evidence type="ECO:0000313" key="3">
    <source>
        <dbReference type="EMBL" id="KAK3309829.1"/>
    </source>
</evidence>
<dbReference type="RefSeq" id="XP_062725609.1">
    <property type="nucleotide sequence ID" value="XM_062865623.1"/>
</dbReference>
<reference evidence="3" key="2">
    <citation type="submission" date="2023-06" db="EMBL/GenBank/DDBJ databases">
        <authorList>
            <consortium name="Lawrence Berkeley National Laboratory"/>
            <person name="Mondo S.J."/>
            <person name="Hensen N."/>
            <person name="Bonometti L."/>
            <person name="Westerberg I."/>
            <person name="Brannstrom I.O."/>
            <person name="Guillou S."/>
            <person name="Cros-Aarteil S."/>
            <person name="Calhoun S."/>
            <person name="Haridas S."/>
            <person name="Kuo A."/>
            <person name="Pangilinan J."/>
            <person name="Riley R."/>
            <person name="Labutti K."/>
            <person name="Andreopoulos B."/>
            <person name="Lipzen A."/>
            <person name="Chen C."/>
            <person name="Yanf M."/>
            <person name="Daum C."/>
            <person name="Ng V."/>
            <person name="Clum A."/>
            <person name="Steindorff A."/>
            <person name="Ohm R."/>
            <person name="Martin F."/>
            <person name="Silar P."/>
            <person name="Natvig D."/>
            <person name="Lalanne C."/>
            <person name="Gautier V."/>
            <person name="Ament-Velasquez S.L."/>
            <person name="Kruys A."/>
            <person name="Hutchinson M.I."/>
            <person name="Powell A.J."/>
            <person name="Barry K."/>
            <person name="Miller A.N."/>
            <person name="Grigoriev I.V."/>
            <person name="Debuchy R."/>
            <person name="Gladieux P."/>
            <person name="Thoren M.H."/>
            <person name="Johannesson H."/>
        </authorList>
    </citation>
    <scope>NUCLEOTIDE SEQUENCE</scope>
    <source>
        <strain evidence="3">CBS 333.67</strain>
    </source>
</reference>
<evidence type="ECO:0000313" key="4">
    <source>
        <dbReference type="Proteomes" id="UP001273166"/>
    </source>
</evidence>
<evidence type="ECO:0000256" key="1">
    <source>
        <dbReference type="SAM" id="MobiDB-lite"/>
    </source>
</evidence>
<feature type="region of interest" description="Disordered" evidence="1">
    <location>
        <begin position="269"/>
        <end position="311"/>
    </location>
</feature>
<evidence type="ECO:0008006" key="5">
    <source>
        <dbReference type="Google" id="ProtNLM"/>
    </source>
</evidence>
<reference evidence="3" key="1">
    <citation type="journal article" date="2023" name="Mol. Phylogenet. Evol.">
        <title>Genome-scale phylogeny and comparative genomics of the fungal order Sordariales.</title>
        <authorList>
            <person name="Hensen N."/>
            <person name="Bonometti L."/>
            <person name="Westerberg I."/>
            <person name="Brannstrom I.O."/>
            <person name="Guillou S."/>
            <person name="Cros-Aarteil S."/>
            <person name="Calhoun S."/>
            <person name="Haridas S."/>
            <person name="Kuo A."/>
            <person name="Mondo S."/>
            <person name="Pangilinan J."/>
            <person name="Riley R."/>
            <person name="LaButti K."/>
            <person name="Andreopoulos B."/>
            <person name="Lipzen A."/>
            <person name="Chen C."/>
            <person name="Yan M."/>
            <person name="Daum C."/>
            <person name="Ng V."/>
            <person name="Clum A."/>
            <person name="Steindorff A."/>
            <person name="Ohm R.A."/>
            <person name="Martin F."/>
            <person name="Silar P."/>
            <person name="Natvig D.O."/>
            <person name="Lalanne C."/>
            <person name="Gautier V."/>
            <person name="Ament-Velasquez S.L."/>
            <person name="Kruys A."/>
            <person name="Hutchinson M.I."/>
            <person name="Powell A.J."/>
            <person name="Barry K."/>
            <person name="Miller A.N."/>
            <person name="Grigoriev I.V."/>
            <person name="Debuchy R."/>
            <person name="Gladieux P."/>
            <person name="Hiltunen Thoren M."/>
            <person name="Johannesson H."/>
        </authorList>
    </citation>
    <scope>NUCLEOTIDE SEQUENCE</scope>
    <source>
        <strain evidence="3">CBS 333.67</strain>
    </source>
</reference>